<evidence type="ECO:0000256" key="5">
    <source>
        <dbReference type="ARBA" id="ARBA00022759"/>
    </source>
</evidence>
<evidence type="ECO:0000256" key="8">
    <source>
        <dbReference type="SAM" id="MobiDB-lite"/>
    </source>
</evidence>
<name>A0A699GTJ3_TANCI</name>
<dbReference type="InterPro" id="IPR050951">
    <property type="entry name" value="Retrovirus_Pol_polyprotein"/>
</dbReference>
<organism evidence="10">
    <name type="scientific">Tanacetum cinerariifolium</name>
    <name type="common">Dalmatian daisy</name>
    <name type="synonym">Chrysanthemum cinerariifolium</name>
    <dbReference type="NCBI Taxonomy" id="118510"/>
    <lineage>
        <taxon>Eukaryota</taxon>
        <taxon>Viridiplantae</taxon>
        <taxon>Streptophyta</taxon>
        <taxon>Embryophyta</taxon>
        <taxon>Tracheophyta</taxon>
        <taxon>Spermatophyta</taxon>
        <taxon>Magnoliopsida</taxon>
        <taxon>eudicotyledons</taxon>
        <taxon>Gunneridae</taxon>
        <taxon>Pentapetalae</taxon>
        <taxon>asterids</taxon>
        <taxon>campanulids</taxon>
        <taxon>Asterales</taxon>
        <taxon>Asteraceae</taxon>
        <taxon>Asteroideae</taxon>
        <taxon>Anthemideae</taxon>
        <taxon>Anthemidinae</taxon>
        <taxon>Tanacetum</taxon>
    </lineage>
</organism>
<feature type="region of interest" description="Disordered" evidence="8">
    <location>
        <begin position="909"/>
        <end position="935"/>
    </location>
</feature>
<dbReference type="InterPro" id="IPR043502">
    <property type="entry name" value="DNA/RNA_pol_sf"/>
</dbReference>
<proteinExistence type="predicted"/>
<dbReference type="GO" id="GO:0003676">
    <property type="term" value="F:nucleic acid binding"/>
    <property type="evidence" value="ECO:0007669"/>
    <property type="project" value="InterPro"/>
</dbReference>
<dbReference type="GO" id="GO:0016787">
    <property type="term" value="F:hydrolase activity"/>
    <property type="evidence" value="ECO:0007669"/>
    <property type="project" value="UniProtKB-KW"/>
</dbReference>
<keyword evidence="4" id="KW-0540">Nuclease</keyword>
<feature type="compositionally biased region" description="Basic and acidic residues" evidence="8">
    <location>
        <begin position="798"/>
        <end position="807"/>
    </location>
</feature>
<evidence type="ECO:0000256" key="2">
    <source>
        <dbReference type="ARBA" id="ARBA00022679"/>
    </source>
</evidence>
<dbReference type="GO" id="GO:0003964">
    <property type="term" value="F:RNA-directed DNA polymerase activity"/>
    <property type="evidence" value="ECO:0007669"/>
    <property type="project" value="UniProtKB-KW"/>
</dbReference>
<dbReference type="CDD" id="cd09274">
    <property type="entry name" value="RNase_HI_RT_Ty3"/>
    <property type="match status" value="1"/>
</dbReference>
<dbReference type="AlphaFoldDB" id="A0A699GTJ3"/>
<dbReference type="EC" id="2.7.7.49" evidence="1"/>
<evidence type="ECO:0000256" key="3">
    <source>
        <dbReference type="ARBA" id="ARBA00022695"/>
    </source>
</evidence>
<keyword evidence="3" id="KW-0548">Nucleotidyltransferase</keyword>
<dbReference type="InterPro" id="IPR012337">
    <property type="entry name" value="RNaseH-like_sf"/>
</dbReference>
<dbReference type="Gene3D" id="2.40.70.10">
    <property type="entry name" value="Acid Proteases"/>
    <property type="match status" value="1"/>
</dbReference>
<dbReference type="Pfam" id="PF17921">
    <property type="entry name" value="Integrase_H2C2"/>
    <property type="match status" value="1"/>
</dbReference>
<dbReference type="EMBL" id="BKCJ010051172">
    <property type="protein sequence ID" value="GEW25929.1"/>
    <property type="molecule type" value="Genomic_DNA"/>
</dbReference>
<dbReference type="InterPro" id="IPR000477">
    <property type="entry name" value="RT_dom"/>
</dbReference>
<dbReference type="InterPro" id="IPR001584">
    <property type="entry name" value="Integrase_cat-core"/>
</dbReference>
<feature type="domain" description="Integrase catalytic" evidence="9">
    <location>
        <begin position="448"/>
        <end position="607"/>
    </location>
</feature>
<keyword evidence="2" id="KW-0808">Transferase</keyword>
<dbReference type="InterPro" id="IPR043128">
    <property type="entry name" value="Rev_trsase/Diguanyl_cyclase"/>
</dbReference>
<dbReference type="Gene3D" id="3.30.70.270">
    <property type="match status" value="1"/>
</dbReference>
<evidence type="ECO:0000313" key="10">
    <source>
        <dbReference type="EMBL" id="GEW25929.1"/>
    </source>
</evidence>
<dbReference type="SUPFAM" id="SSF56672">
    <property type="entry name" value="DNA/RNA polymerases"/>
    <property type="match status" value="1"/>
</dbReference>
<evidence type="ECO:0000256" key="1">
    <source>
        <dbReference type="ARBA" id="ARBA00012493"/>
    </source>
</evidence>
<evidence type="ECO:0000256" key="7">
    <source>
        <dbReference type="ARBA" id="ARBA00022918"/>
    </source>
</evidence>
<dbReference type="Gene3D" id="3.10.10.10">
    <property type="entry name" value="HIV Type 1 Reverse Transcriptase, subunit A, domain 1"/>
    <property type="match status" value="1"/>
</dbReference>
<keyword evidence="7 10" id="KW-0695">RNA-directed DNA polymerase</keyword>
<dbReference type="InterPro" id="IPR021109">
    <property type="entry name" value="Peptidase_aspartic_dom_sf"/>
</dbReference>
<comment type="caution">
    <text evidence="10">The sequence shown here is derived from an EMBL/GenBank/DDBJ whole genome shotgun (WGS) entry which is preliminary data.</text>
</comment>
<evidence type="ECO:0000256" key="4">
    <source>
        <dbReference type="ARBA" id="ARBA00022722"/>
    </source>
</evidence>
<dbReference type="CDD" id="cd01647">
    <property type="entry name" value="RT_LTR"/>
    <property type="match status" value="1"/>
</dbReference>
<dbReference type="GO" id="GO:0015074">
    <property type="term" value="P:DNA integration"/>
    <property type="evidence" value="ECO:0007669"/>
    <property type="project" value="InterPro"/>
</dbReference>
<reference evidence="10" key="1">
    <citation type="journal article" date="2019" name="Sci. Rep.">
        <title>Draft genome of Tanacetum cinerariifolium, the natural source of mosquito coil.</title>
        <authorList>
            <person name="Yamashiro T."/>
            <person name="Shiraishi A."/>
            <person name="Satake H."/>
            <person name="Nakayama K."/>
        </authorList>
    </citation>
    <scope>NUCLEOTIDE SEQUENCE</scope>
</reference>
<feature type="compositionally biased region" description="Low complexity" evidence="8">
    <location>
        <begin position="786"/>
        <end position="797"/>
    </location>
</feature>
<dbReference type="InterPro" id="IPR041373">
    <property type="entry name" value="RT_RNaseH"/>
</dbReference>
<dbReference type="PANTHER" id="PTHR37984:SF5">
    <property type="entry name" value="PROTEIN NYNRIN-LIKE"/>
    <property type="match status" value="1"/>
</dbReference>
<evidence type="ECO:0000259" key="9">
    <source>
        <dbReference type="PROSITE" id="PS50994"/>
    </source>
</evidence>
<dbReference type="SUPFAM" id="SSF53098">
    <property type="entry name" value="Ribonuclease H-like"/>
    <property type="match status" value="1"/>
</dbReference>
<dbReference type="PROSITE" id="PS50994">
    <property type="entry name" value="INTEGRASE"/>
    <property type="match status" value="1"/>
</dbReference>
<sequence length="1038" mass="118525">MTLELADRSITYPKGVAKDVFVKVGEFYFPTHFVVVDFEANPRVPLILGRSFLRTGRALVDVYGEEITLRVNDEAVSFNLNQTTRYSSTYDDLSVSSIHCVPKKGGITVVGNENIELIPTRLVRGWRVCIDYRKLNNATHKDHFPLPFMDQMLERLARNEFYGFLDGFSSYFQILFNHPDQEKTTFTCPCGIFAYRIMPFDLCNAPGTFRSDFAIGVILGQRKTKHFQPIHYASKTMTEAQIHYTTMEKEMLAVVYAFEKFRPYLVLSKIIVHMDHSALKYLLSKQDAKPRLIQWVLLLQEFDIIIHDTNGTENHAADHLSRLENPYKDVFENKDINENFPLKTLCKISSESTQWFADFANFHAGNFIAKGMSSQQKKKFFKDVKHYLWDDPYLFQICADQIIRWCVHGQEAYDILKACHEGPTGGHHGANFTAKKVFDAGFFCHTIYRDAHNLVKSCDICQRQGKISQRDKMPQNVIQVCEIFDVEAKVLPTNDARVVVKFLKSLFAQFGTPRAIISDRGTHFCNDKFDKVMSKYGVTHRLDISYRPQISGQVEVSNRGLKRILGRTVGENRALWFEKLKDALWAFRTAYKTPIGCTPYKLVYGKSCHLPIELENKAYWALKQVNFDLKTTGLNTPQSDEDSLKLKELMVLCITLQLRVLALEQIKTTQAKSFDDNQDLGKDASKHKRISDIDVDEDITLVSTHDDEQMFDVDQDLHGEEVFVANQDKNVVEKEVDAAQVQVGTAATTPIISIDEATLAQALVKLKHAKPKVKAKGFILHEPKESTTTTTSTIPKPKSLDNDKAQKEEEEANIALIESYDDVQAKTNADYQLAERLQAEEQQELNDEEKATLFMKLLKKRRKFFAAKKAEEKRTKPPTQAQQRKIIAFKRVNTSVDFKTELVEESSKKAKAEVMEGSSKRAGTELEQESSKKQKLDDDKEIAKLKQLVKIIPNEEGVEIDVIPLAVKPLSIYKVNAVGVGNKMHKAFPLPEESFHWQYKFPLPVEGVPTARRMEIPLPGVCTAMMKKLPVKDRWQLH</sequence>
<feature type="region of interest" description="Disordered" evidence="8">
    <location>
        <begin position="785"/>
        <end position="807"/>
    </location>
</feature>
<keyword evidence="6" id="KW-0378">Hydrolase</keyword>
<evidence type="ECO:0000256" key="6">
    <source>
        <dbReference type="ARBA" id="ARBA00022801"/>
    </source>
</evidence>
<dbReference type="Gene3D" id="3.30.420.10">
    <property type="entry name" value="Ribonuclease H-like superfamily/Ribonuclease H"/>
    <property type="match status" value="1"/>
</dbReference>
<dbReference type="InterPro" id="IPR041588">
    <property type="entry name" value="Integrase_H2C2"/>
</dbReference>
<dbReference type="Pfam" id="PF17917">
    <property type="entry name" value="RT_RNaseH"/>
    <property type="match status" value="1"/>
</dbReference>
<dbReference type="InterPro" id="IPR036397">
    <property type="entry name" value="RNaseH_sf"/>
</dbReference>
<protein>
    <recommendedName>
        <fullName evidence="1">RNA-directed DNA polymerase</fullName>
        <ecNumber evidence="1">2.7.7.49</ecNumber>
    </recommendedName>
</protein>
<dbReference type="PANTHER" id="PTHR37984">
    <property type="entry name" value="PROTEIN CBG26694"/>
    <property type="match status" value="1"/>
</dbReference>
<dbReference type="Gene3D" id="1.10.340.70">
    <property type="match status" value="1"/>
</dbReference>
<dbReference type="Pfam" id="PF00078">
    <property type="entry name" value="RVT_1"/>
    <property type="match status" value="1"/>
</dbReference>
<accession>A0A699GTJ3</accession>
<dbReference type="GO" id="GO:0004519">
    <property type="term" value="F:endonuclease activity"/>
    <property type="evidence" value="ECO:0007669"/>
    <property type="project" value="UniProtKB-KW"/>
</dbReference>
<keyword evidence="5" id="KW-0255">Endonuclease</keyword>
<gene>
    <name evidence="10" type="ORF">Tci_197905</name>
</gene>
<dbReference type="Pfam" id="PF00665">
    <property type="entry name" value="rve"/>
    <property type="match status" value="1"/>
</dbReference>